<keyword evidence="1" id="KW-0472">Membrane</keyword>
<protein>
    <submittedName>
        <fullName evidence="2">Uncharacterized protein</fullName>
    </submittedName>
</protein>
<sequence>MRDFTALNIELDKTRGLKSALAIIRYLATAEFDPIIGCMPGNSLVIAPASLPPCIIFIVTWAAGFYAAQL</sequence>
<reference evidence="2 3" key="1">
    <citation type="journal article" date="2014" name="Antonie Van Leeuwenhoek">
        <title>Hyphomonas beringensis sp. nov. and Hyphomonas chukchiensis sp. nov., isolated from surface seawater of the Bering Sea and Chukchi Sea.</title>
        <authorList>
            <person name="Li C."/>
            <person name="Lai Q."/>
            <person name="Li G."/>
            <person name="Dong C."/>
            <person name="Wang J."/>
            <person name="Liao Y."/>
            <person name="Shao Z."/>
        </authorList>
    </citation>
    <scope>NUCLEOTIDE SEQUENCE [LARGE SCALE GENOMIC DNA]</scope>
    <source>
        <strain evidence="2 3">25B14_1</strain>
    </source>
</reference>
<keyword evidence="3" id="KW-1185">Reference proteome</keyword>
<accession>A0A062TZ67</accession>
<dbReference type="Proteomes" id="UP000027037">
    <property type="component" value="Unassembled WGS sequence"/>
</dbReference>
<proteinExistence type="predicted"/>
<evidence type="ECO:0000313" key="3">
    <source>
        <dbReference type="Proteomes" id="UP000027037"/>
    </source>
</evidence>
<dbReference type="EMBL" id="AWFF01000054">
    <property type="protein sequence ID" value="KCZ53376.1"/>
    <property type="molecule type" value="Genomic_DNA"/>
</dbReference>
<name>A0A062TZ67_9PROT</name>
<evidence type="ECO:0000313" key="2">
    <source>
        <dbReference type="EMBL" id="KCZ53376.1"/>
    </source>
</evidence>
<dbReference type="AlphaFoldDB" id="A0A062TZ67"/>
<gene>
    <name evidence="2" type="ORF">HY29_03905</name>
</gene>
<comment type="caution">
    <text evidence="2">The sequence shown here is derived from an EMBL/GenBank/DDBJ whole genome shotgun (WGS) entry which is preliminary data.</text>
</comment>
<keyword evidence="1" id="KW-0812">Transmembrane</keyword>
<keyword evidence="1" id="KW-1133">Transmembrane helix</keyword>
<evidence type="ECO:0000256" key="1">
    <source>
        <dbReference type="SAM" id="Phobius"/>
    </source>
</evidence>
<feature type="transmembrane region" description="Helical" evidence="1">
    <location>
        <begin position="49"/>
        <end position="68"/>
    </location>
</feature>
<organism evidence="2 3">
    <name type="scientific">Hyphomonas beringensis</name>
    <dbReference type="NCBI Taxonomy" id="1280946"/>
    <lineage>
        <taxon>Bacteria</taxon>
        <taxon>Pseudomonadati</taxon>
        <taxon>Pseudomonadota</taxon>
        <taxon>Alphaproteobacteria</taxon>
        <taxon>Hyphomonadales</taxon>
        <taxon>Hyphomonadaceae</taxon>
        <taxon>Hyphomonas</taxon>
    </lineage>
</organism>